<dbReference type="InterPro" id="IPR036420">
    <property type="entry name" value="BRCT_dom_sf"/>
</dbReference>
<sequence>MSEEQGERFHQDIKSIDEDIKAGVPVVNSEHILTGILKQKLDREHVRDISLVVDVDIQDVFFFFRMRSAQMYSATNSSHLLPSPSGLFRSSWPMGGRRTRQLRRMCSAVCDSAPQMHDGDALRPQRCMHSPKRPTPVLSRFRVVQAFRGRSAPAGEQQWRA</sequence>
<evidence type="ECO:0000313" key="2">
    <source>
        <dbReference type="Proteomes" id="UP001642483"/>
    </source>
</evidence>
<accession>A0ABP0G9S0</accession>
<dbReference type="EMBL" id="CAWYQH010000108">
    <property type="protein sequence ID" value="CAK8688553.1"/>
    <property type="molecule type" value="Genomic_DNA"/>
</dbReference>
<dbReference type="Gene3D" id="3.40.50.10190">
    <property type="entry name" value="BRCT domain"/>
    <property type="match status" value="1"/>
</dbReference>
<protein>
    <submittedName>
        <fullName evidence="1">Uncharacterized protein</fullName>
    </submittedName>
</protein>
<dbReference type="Proteomes" id="UP001642483">
    <property type="component" value="Unassembled WGS sequence"/>
</dbReference>
<gene>
    <name evidence="1" type="ORF">CVLEPA_LOCUS20553</name>
</gene>
<reference evidence="1 2" key="1">
    <citation type="submission" date="2024-02" db="EMBL/GenBank/DDBJ databases">
        <authorList>
            <person name="Daric V."/>
            <person name="Darras S."/>
        </authorList>
    </citation>
    <scope>NUCLEOTIDE SEQUENCE [LARGE SCALE GENOMIC DNA]</scope>
</reference>
<evidence type="ECO:0000313" key="1">
    <source>
        <dbReference type="EMBL" id="CAK8688553.1"/>
    </source>
</evidence>
<keyword evidence="2" id="KW-1185">Reference proteome</keyword>
<name>A0ABP0G9S0_CLALP</name>
<organism evidence="1 2">
    <name type="scientific">Clavelina lepadiformis</name>
    <name type="common">Light-bulb sea squirt</name>
    <name type="synonym">Ascidia lepadiformis</name>
    <dbReference type="NCBI Taxonomy" id="159417"/>
    <lineage>
        <taxon>Eukaryota</taxon>
        <taxon>Metazoa</taxon>
        <taxon>Chordata</taxon>
        <taxon>Tunicata</taxon>
        <taxon>Ascidiacea</taxon>
        <taxon>Aplousobranchia</taxon>
        <taxon>Clavelinidae</taxon>
        <taxon>Clavelina</taxon>
    </lineage>
</organism>
<proteinExistence type="predicted"/>
<comment type="caution">
    <text evidence="1">The sequence shown here is derived from an EMBL/GenBank/DDBJ whole genome shotgun (WGS) entry which is preliminary data.</text>
</comment>